<keyword evidence="4" id="KW-1133">Transmembrane helix</keyword>
<keyword evidence="1 2" id="KW-0728">SH3 domain</keyword>
<keyword evidence="7" id="KW-1185">Reference proteome</keyword>
<evidence type="ECO:0000313" key="6">
    <source>
        <dbReference type="EMBL" id="QGN14137.1"/>
    </source>
</evidence>
<evidence type="ECO:0000256" key="3">
    <source>
        <dbReference type="SAM" id="MobiDB-lite"/>
    </source>
</evidence>
<dbReference type="InterPro" id="IPR001452">
    <property type="entry name" value="SH3_domain"/>
</dbReference>
<sequence length="525" mass="57895">MDTVTETLLITETAMDKLVVQNDATVINTIFVDEYFQQSKSLPFALTTVSTATATVVNKNVGTATITGRVTTTISDQLSTSSTSASSTHSANSSNLNHTSSQMSKSNNMPTSTAAPRATSSALVSPIAIPGFGNSSKSSNGTILGLAIGLPIALFIIGLACLLGMFYYKRKNGITDLEKEVKTSKRDRFLSKIYGAKDPNIGEKNSSDYGKENDEDEYFDSAMNSKVAYRLSKPYISPPTLIKTPQKVAFPTNPYRKTKDINEETYSTSSLNQVQFPKPLASPFKKWTYESPLSRWFLTKSTLIQDKMQTVKTPTMHLKQLNILARVNKSKITVDDEMPYTEASPMLPTVPTSPYDSIQPLPTGIRYESTLVPVNETEFSGGGQNIKPQVLETNNKFVYPPVVKLHNKIKSKPLPKPPSFVKSLDPELRRHSNHSAAEKHDLGSARRSTIEEQAKLFQVVKDYQAVLMDEIHIKRGEIVRVLARHTDGWCLVERHDAAKSGSLDGPSYLNEDRGIVPGLCLQECT</sequence>
<evidence type="ECO:0000313" key="7">
    <source>
        <dbReference type="Proteomes" id="UP000422736"/>
    </source>
</evidence>
<dbReference type="SUPFAM" id="SSF50044">
    <property type="entry name" value="SH3-domain"/>
    <property type="match status" value="1"/>
</dbReference>
<feature type="transmembrane region" description="Helical" evidence="4">
    <location>
        <begin position="143"/>
        <end position="168"/>
    </location>
</feature>
<evidence type="ECO:0000256" key="4">
    <source>
        <dbReference type="SAM" id="Phobius"/>
    </source>
</evidence>
<proteinExistence type="predicted"/>
<name>A0ABX6ESX2_KLUMA</name>
<accession>A0ABX6ESX2</accession>
<dbReference type="SMART" id="SM00326">
    <property type="entry name" value="SH3"/>
    <property type="match status" value="1"/>
</dbReference>
<dbReference type="Pfam" id="PF00018">
    <property type="entry name" value="SH3_1"/>
    <property type="match status" value="1"/>
</dbReference>
<feature type="compositionally biased region" description="Basic and acidic residues" evidence="3">
    <location>
        <begin position="424"/>
        <end position="445"/>
    </location>
</feature>
<reference evidence="6 7" key="2">
    <citation type="submission" date="2019-11" db="EMBL/GenBank/DDBJ databases">
        <authorList>
            <person name="Lu H."/>
        </authorList>
    </citation>
    <scope>NUCLEOTIDE SEQUENCE [LARGE SCALE GENOMIC DNA]</scope>
    <source>
        <strain evidence="6 7">FIM1</strain>
    </source>
</reference>
<keyword evidence="4" id="KW-0812">Transmembrane</keyword>
<dbReference type="EMBL" id="CP015054">
    <property type="protein sequence ID" value="QGN14137.1"/>
    <property type="molecule type" value="Genomic_DNA"/>
</dbReference>
<dbReference type="Proteomes" id="UP000422736">
    <property type="component" value="Chromosome 1"/>
</dbReference>
<protein>
    <submittedName>
        <fullName evidence="6">SH3 super family</fullName>
    </submittedName>
</protein>
<dbReference type="InterPro" id="IPR036028">
    <property type="entry name" value="SH3-like_dom_sf"/>
</dbReference>
<reference evidence="6 7" key="1">
    <citation type="submission" date="2016-03" db="EMBL/GenBank/DDBJ databases">
        <title>How can Kluyveromyces marxianus grow so fast - potential evolutionary course in Saccharomyces Complex revealed by comparative genomics.</title>
        <authorList>
            <person name="Mo W."/>
            <person name="Lu W."/>
            <person name="Yang X."/>
            <person name="Qi J."/>
            <person name="Lv H."/>
        </authorList>
    </citation>
    <scope>NUCLEOTIDE SEQUENCE [LARGE SCALE GENOMIC DNA]</scope>
    <source>
        <strain evidence="6 7">FIM1</strain>
    </source>
</reference>
<evidence type="ECO:0000259" key="5">
    <source>
        <dbReference type="PROSITE" id="PS50002"/>
    </source>
</evidence>
<feature type="region of interest" description="Disordered" evidence="3">
    <location>
        <begin position="77"/>
        <end position="117"/>
    </location>
</feature>
<dbReference type="PROSITE" id="PS50002">
    <property type="entry name" value="SH3"/>
    <property type="match status" value="1"/>
</dbReference>
<feature type="compositionally biased region" description="Low complexity" evidence="3">
    <location>
        <begin position="77"/>
        <end position="101"/>
    </location>
</feature>
<dbReference type="InterPro" id="IPR035521">
    <property type="entry name" value="Fus1_SH3"/>
</dbReference>
<evidence type="ECO:0000256" key="1">
    <source>
        <dbReference type="ARBA" id="ARBA00022443"/>
    </source>
</evidence>
<keyword evidence="4" id="KW-0472">Membrane</keyword>
<organism evidence="6 7">
    <name type="scientific">Kluyveromyces marxianus</name>
    <name type="common">Yeast</name>
    <name type="synonym">Candida kefyr</name>
    <dbReference type="NCBI Taxonomy" id="4911"/>
    <lineage>
        <taxon>Eukaryota</taxon>
        <taxon>Fungi</taxon>
        <taxon>Dikarya</taxon>
        <taxon>Ascomycota</taxon>
        <taxon>Saccharomycotina</taxon>
        <taxon>Saccharomycetes</taxon>
        <taxon>Saccharomycetales</taxon>
        <taxon>Saccharomycetaceae</taxon>
        <taxon>Kluyveromyces</taxon>
    </lineage>
</organism>
<feature type="region of interest" description="Disordered" evidence="3">
    <location>
        <begin position="413"/>
        <end position="445"/>
    </location>
</feature>
<dbReference type="Gene3D" id="2.30.30.40">
    <property type="entry name" value="SH3 Domains"/>
    <property type="match status" value="1"/>
</dbReference>
<dbReference type="CDD" id="cd11854">
    <property type="entry name" value="SH3_Fus1p"/>
    <property type="match status" value="1"/>
</dbReference>
<evidence type="ECO:0000256" key="2">
    <source>
        <dbReference type="PROSITE-ProRule" id="PRU00192"/>
    </source>
</evidence>
<gene>
    <name evidence="6" type="primary">FUS1</name>
    <name evidence="6" type="ORF">FIM1_790</name>
</gene>
<feature type="domain" description="SH3" evidence="5">
    <location>
        <begin position="452"/>
        <end position="525"/>
    </location>
</feature>